<dbReference type="EMBL" id="BONE01000046">
    <property type="protein sequence ID" value="GIF75664.1"/>
    <property type="molecule type" value="Genomic_DNA"/>
</dbReference>
<evidence type="ECO:0000313" key="2">
    <source>
        <dbReference type="EMBL" id="GIF75664.1"/>
    </source>
</evidence>
<dbReference type="RefSeq" id="WP_203716518.1">
    <property type="nucleotide sequence ID" value="NZ_BONE01000046.1"/>
</dbReference>
<name>A0ABQ4CWJ7_9ACTN</name>
<sequence>MTTMDLIPADAVPRFQTRPDGGLDIDTVYTRCPQCGIVATSTGVDYAITAGGDFDPGEPVELACPAFHHYRVTVADFLPRDASCFCVRCGSPIVVPATADQVVCLTCRLYQDGPARPTDAVSHFEAADALSRPPKLPSNGDPLEDDQARRTRSAGTRQEGLDAS</sequence>
<proteinExistence type="predicted"/>
<keyword evidence="3" id="KW-1185">Reference proteome</keyword>
<dbReference type="Proteomes" id="UP000604117">
    <property type="component" value="Unassembled WGS sequence"/>
</dbReference>
<gene>
    <name evidence="2" type="ORF">Asi02nite_51820</name>
</gene>
<feature type="region of interest" description="Disordered" evidence="1">
    <location>
        <begin position="123"/>
        <end position="164"/>
    </location>
</feature>
<protein>
    <submittedName>
        <fullName evidence="2">Uncharacterized protein</fullName>
    </submittedName>
</protein>
<evidence type="ECO:0000256" key="1">
    <source>
        <dbReference type="SAM" id="MobiDB-lite"/>
    </source>
</evidence>
<evidence type="ECO:0000313" key="3">
    <source>
        <dbReference type="Proteomes" id="UP000604117"/>
    </source>
</evidence>
<organism evidence="2 3">
    <name type="scientific">Asanoa siamensis</name>
    <dbReference type="NCBI Taxonomy" id="926357"/>
    <lineage>
        <taxon>Bacteria</taxon>
        <taxon>Bacillati</taxon>
        <taxon>Actinomycetota</taxon>
        <taxon>Actinomycetes</taxon>
        <taxon>Micromonosporales</taxon>
        <taxon>Micromonosporaceae</taxon>
        <taxon>Asanoa</taxon>
    </lineage>
</organism>
<accession>A0ABQ4CWJ7</accession>
<reference evidence="2 3" key="1">
    <citation type="submission" date="2021-01" db="EMBL/GenBank/DDBJ databases">
        <title>Whole genome shotgun sequence of Asanoa siamensis NBRC 107932.</title>
        <authorList>
            <person name="Komaki H."/>
            <person name="Tamura T."/>
        </authorList>
    </citation>
    <scope>NUCLEOTIDE SEQUENCE [LARGE SCALE GENOMIC DNA]</scope>
    <source>
        <strain evidence="2 3">NBRC 107932</strain>
    </source>
</reference>
<comment type="caution">
    <text evidence="2">The sequence shown here is derived from an EMBL/GenBank/DDBJ whole genome shotgun (WGS) entry which is preliminary data.</text>
</comment>